<evidence type="ECO:0000313" key="3">
    <source>
        <dbReference type="Proteomes" id="UP000266067"/>
    </source>
</evidence>
<keyword evidence="1" id="KW-1133">Transmembrane helix</keyword>
<dbReference type="Proteomes" id="UP000266067">
    <property type="component" value="Unassembled WGS sequence"/>
</dbReference>
<keyword evidence="1" id="KW-0472">Membrane</keyword>
<keyword evidence="1" id="KW-0812">Transmembrane</keyword>
<sequence>MTVFFSVLFILLAINAILLIFSVNGAKERFTKPIRRISETSTTKFFPREVVKTEYKEAV</sequence>
<gene>
    <name evidence="2" type="ORF">D2V08_13165</name>
</gene>
<keyword evidence="3" id="KW-1185">Reference proteome</keyword>
<name>A0A3A1N6I5_9FLAO</name>
<reference evidence="2 3" key="1">
    <citation type="submission" date="2018-08" db="EMBL/GenBank/DDBJ databases">
        <title>Proposal of Muricauda 72 sp.nov. and Muricauda NH166 sp.nov., isolated from seawater.</title>
        <authorList>
            <person name="Cheng H."/>
            <person name="Wu Y.-H."/>
            <person name="Guo L.-L."/>
            <person name="Xu X.-W."/>
        </authorList>
    </citation>
    <scope>NUCLEOTIDE SEQUENCE [LARGE SCALE GENOMIC DNA]</scope>
    <source>
        <strain evidence="2 3">KCTC 22173</strain>
    </source>
</reference>
<comment type="caution">
    <text evidence="2">The sequence shown here is derived from an EMBL/GenBank/DDBJ whole genome shotgun (WGS) entry which is preliminary data.</text>
</comment>
<evidence type="ECO:0000256" key="1">
    <source>
        <dbReference type="SAM" id="Phobius"/>
    </source>
</evidence>
<organism evidence="2 3">
    <name type="scientific">Flagellimonas lutimaris</name>
    <dbReference type="NCBI Taxonomy" id="475082"/>
    <lineage>
        <taxon>Bacteria</taxon>
        <taxon>Pseudomonadati</taxon>
        <taxon>Bacteroidota</taxon>
        <taxon>Flavobacteriia</taxon>
        <taxon>Flavobacteriales</taxon>
        <taxon>Flavobacteriaceae</taxon>
        <taxon>Flagellimonas</taxon>
    </lineage>
</organism>
<dbReference type="OrthoDB" id="1454571at2"/>
<protein>
    <submittedName>
        <fullName evidence="2">Uncharacterized protein</fullName>
    </submittedName>
</protein>
<feature type="transmembrane region" description="Helical" evidence="1">
    <location>
        <begin position="6"/>
        <end position="26"/>
    </location>
</feature>
<dbReference type="AlphaFoldDB" id="A0A3A1N6I5"/>
<dbReference type="EMBL" id="QXFH01000076">
    <property type="protein sequence ID" value="RIV31401.1"/>
    <property type="molecule type" value="Genomic_DNA"/>
</dbReference>
<proteinExistence type="predicted"/>
<evidence type="ECO:0000313" key="2">
    <source>
        <dbReference type="EMBL" id="RIV31401.1"/>
    </source>
</evidence>
<accession>A0A3A1N6I5</accession>